<dbReference type="FunFam" id="3.30.200.20:FF:000315">
    <property type="entry name" value="Calcium-dependent protein kinase 3"/>
    <property type="match status" value="1"/>
</dbReference>
<comment type="caution">
    <text evidence="9">The sequence shown here is derived from an EMBL/GenBank/DDBJ whole genome shotgun (WGS) entry which is preliminary data.</text>
</comment>
<dbReference type="Pfam" id="PF00069">
    <property type="entry name" value="Pkinase"/>
    <property type="match status" value="1"/>
</dbReference>
<keyword evidence="10" id="KW-1185">Reference proteome</keyword>
<keyword evidence="4" id="KW-0418">Kinase</keyword>
<keyword evidence="5 6" id="KW-0067">ATP-binding</keyword>
<evidence type="ECO:0000313" key="10">
    <source>
        <dbReference type="Proteomes" id="UP000749559"/>
    </source>
</evidence>
<evidence type="ECO:0000256" key="3">
    <source>
        <dbReference type="ARBA" id="ARBA00022741"/>
    </source>
</evidence>
<dbReference type="PANTHER" id="PTHR24342:SF14">
    <property type="entry name" value="DEATH-ASSOCIATED PROTEIN KINASE DAPK-1"/>
    <property type="match status" value="1"/>
</dbReference>
<evidence type="ECO:0000256" key="6">
    <source>
        <dbReference type="PROSITE-ProRule" id="PRU10141"/>
    </source>
</evidence>
<dbReference type="PROSITE" id="PS00107">
    <property type="entry name" value="PROTEIN_KINASE_ATP"/>
    <property type="match status" value="1"/>
</dbReference>
<dbReference type="SMART" id="SM00220">
    <property type="entry name" value="S_TKc"/>
    <property type="match status" value="1"/>
</dbReference>
<evidence type="ECO:0000256" key="1">
    <source>
        <dbReference type="ARBA" id="ARBA00022527"/>
    </source>
</evidence>
<dbReference type="GO" id="GO:0005524">
    <property type="term" value="F:ATP binding"/>
    <property type="evidence" value="ECO:0007669"/>
    <property type="project" value="UniProtKB-UniRule"/>
</dbReference>
<evidence type="ECO:0000259" key="8">
    <source>
        <dbReference type="PROSITE" id="PS50011"/>
    </source>
</evidence>
<sequence>MEFRKDKFEDFYEVGEEIGSGQFAVVKKCKHLKTNDEFAAKIIKKKRAMASRLGVKMEDIKKEIVILQEMDHENVIRIYEVFENKTHVILVLELVSGGELFDFIAEKERLSEEEASAFVKQILLGIKHMHSKRIAHLDLKPENVMLLNKNSQNIKLIDFGLSRVIKQGEFHRDMIGTPEFVAPEVINYDPLSLATDMWSIGIITYILLSGCSPFSGKDQQQTYEKICQLTYDFTSKYFENTSDLAKEFIGMLLKRDPLSRASVEECLNHAWIQPSEKKQSENRRKSVINIGNLKTFCAKKRWRQSVQIVTLCNRLSKSANLRRTANLLHDSHAANGLENPIDGVQQTTSDTMETNSDTTETNSDTSETITDITQNNNDKISSNNIIKTESKSKVDINNDITLTRDDITDGNSCGTDDSKPFTDDITPGTDDIKSDTDDITSATVDIIPDTDEIIKHIDDITVKHVDGVITTTLNVNIKNDIAIVDFKNTAPQKSLKCVSVLLQQDKIGDMSTKSD</sequence>
<dbReference type="AlphaFoldDB" id="A0A8S4PXM9"/>
<evidence type="ECO:0000256" key="7">
    <source>
        <dbReference type="SAM" id="MobiDB-lite"/>
    </source>
</evidence>
<accession>A0A8S4PXM9</accession>
<gene>
    <name evidence="9" type="ORF">OFUS_LOCUS22241</name>
</gene>
<evidence type="ECO:0000313" key="9">
    <source>
        <dbReference type="EMBL" id="CAH1798050.1"/>
    </source>
</evidence>
<dbReference type="GO" id="GO:0005634">
    <property type="term" value="C:nucleus"/>
    <property type="evidence" value="ECO:0007669"/>
    <property type="project" value="TreeGrafter"/>
</dbReference>
<keyword evidence="2" id="KW-0808">Transferase</keyword>
<dbReference type="Gene3D" id="1.10.510.10">
    <property type="entry name" value="Transferase(Phosphotransferase) domain 1"/>
    <property type="match status" value="1"/>
</dbReference>
<feature type="binding site" evidence="6">
    <location>
        <position position="45"/>
    </location>
    <ligand>
        <name>ATP</name>
        <dbReference type="ChEBI" id="CHEBI:30616"/>
    </ligand>
</feature>
<dbReference type="InterPro" id="IPR011009">
    <property type="entry name" value="Kinase-like_dom_sf"/>
</dbReference>
<evidence type="ECO:0000256" key="5">
    <source>
        <dbReference type="ARBA" id="ARBA00022840"/>
    </source>
</evidence>
<reference evidence="9" key="1">
    <citation type="submission" date="2022-03" db="EMBL/GenBank/DDBJ databases">
        <authorList>
            <person name="Martin C."/>
        </authorList>
    </citation>
    <scope>NUCLEOTIDE SEQUENCE</scope>
</reference>
<organism evidence="9 10">
    <name type="scientific">Owenia fusiformis</name>
    <name type="common">Polychaete worm</name>
    <dbReference type="NCBI Taxonomy" id="6347"/>
    <lineage>
        <taxon>Eukaryota</taxon>
        <taxon>Metazoa</taxon>
        <taxon>Spiralia</taxon>
        <taxon>Lophotrochozoa</taxon>
        <taxon>Annelida</taxon>
        <taxon>Polychaeta</taxon>
        <taxon>Sedentaria</taxon>
        <taxon>Canalipalpata</taxon>
        <taxon>Sabellida</taxon>
        <taxon>Oweniida</taxon>
        <taxon>Oweniidae</taxon>
        <taxon>Owenia</taxon>
    </lineage>
</organism>
<dbReference type="SUPFAM" id="SSF56112">
    <property type="entry name" value="Protein kinase-like (PK-like)"/>
    <property type="match status" value="1"/>
</dbReference>
<proteinExistence type="predicted"/>
<dbReference type="InterPro" id="IPR000719">
    <property type="entry name" value="Prot_kinase_dom"/>
</dbReference>
<evidence type="ECO:0000256" key="2">
    <source>
        <dbReference type="ARBA" id="ARBA00022679"/>
    </source>
</evidence>
<dbReference type="EMBL" id="CAIIXF020000010">
    <property type="protein sequence ID" value="CAH1798050.1"/>
    <property type="molecule type" value="Genomic_DNA"/>
</dbReference>
<dbReference type="PROSITE" id="PS00108">
    <property type="entry name" value="PROTEIN_KINASE_ST"/>
    <property type="match status" value="1"/>
</dbReference>
<feature type="compositionally biased region" description="Low complexity" evidence="7">
    <location>
        <begin position="347"/>
        <end position="369"/>
    </location>
</feature>
<dbReference type="GO" id="GO:0035556">
    <property type="term" value="P:intracellular signal transduction"/>
    <property type="evidence" value="ECO:0007669"/>
    <property type="project" value="TreeGrafter"/>
</dbReference>
<dbReference type="FunFam" id="1.10.510.10:FF:000571">
    <property type="entry name" value="Maternal embryonic leucine zipper kinase"/>
    <property type="match status" value="1"/>
</dbReference>
<dbReference type="InterPro" id="IPR017441">
    <property type="entry name" value="Protein_kinase_ATP_BS"/>
</dbReference>
<dbReference type="Proteomes" id="UP000749559">
    <property type="component" value="Unassembled WGS sequence"/>
</dbReference>
<feature type="region of interest" description="Disordered" evidence="7">
    <location>
        <begin position="411"/>
        <end position="436"/>
    </location>
</feature>
<dbReference type="Gene3D" id="3.30.200.20">
    <property type="entry name" value="Phosphorylase Kinase, domain 1"/>
    <property type="match status" value="1"/>
</dbReference>
<feature type="domain" description="Protein kinase" evidence="8">
    <location>
        <begin position="12"/>
        <end position="272"/>
    </location>
</feature>
<dbReference type="GO" id="GO:0043065">
    <property type="term" value="P:positive regulation of apoptotic process"/>
    <property type="evidence" value="ECO:0007669"/>
    <property type="project" value="TreeGrafter"/>
</dbReference>
<dbReference type="InterPro" id="IPR008271">
    <property type="entry name" value="Ser/Thr_kinase_AS"/>
</dbReference>
<dbReference type="OrthoDB" id="504170at2759"/>
<feature type="region of interest" description="Disordered" evidence="7">
    <location>
        <begin position="333"/>
        <end position="369"/>
    </location>
</feature>
<evidence type="ECO:0000256" key="4">
    <source>
        <dbReference type="ARBA" id="ARBA00022777"/>
    </source>
</evidence>
<keyword evidence="3 6" id="KW-0547">Nucleotide-binding</keyword>
<keyword evidence="1" id="KW-0723">Serine/threonine-protein kinase</keyword>
<dbReference type="PROSITE" id="PS50011">
    <property type="entry name" value="PROTEIN_KINASE_DOM"/>
    <property type="match status" value="1"/>
</dbReference>
<dbReference type="GO" id="GO:0004674">
    <property type="term" value="F:protein serine/threonine kinase activity"/>
    <property type="evidence" value="ECO:0007669"/>
    <property type="project" value="UniProtKB-KW"/>
</dbReference>
<name>A0A8S4PXM9_OWEFU</name>
<dbReference type="PANTHER" id="PTHR24342">
    <property type="entry name" value="SERINE/THREONINE-PROTEIN KINASE 17"/>
    <property type="match status" value="1"/>
</dbReference>
<protein>
    <recommendedName>
        <fullName evidence="8">Protein kinase domain-containing protein</fullName>
    </recommendedName>
</protein>